<protein>
    <submittedName>
        <fullName evidence="2">Uncharacterized protein</fullName>
    </submittedName>
</protein>
<proteinExistence type="predicted"/>
<organism evidence="2 3">
    <name type="scientific">Actinomycetospora corticicola</name>
    <dbReference type="NCBI Taxonomy" id="663602"/>
    <lineage>
        <taxon>Bacteria</taxon>
        <taxon>Bacillati</taxon>
        <taxon>Actinomycetota</taxon>
        <taxon>Actinomycetes</taxon>
        <taxon>Pseudonocardiales</taxon>
        <taxon>Pseudonocardiaceae</taxon>
        <taxon>Actinomycetospora</taxon>
    </lineage>
</organism>
<accession>A0A7Y9J630</accession>
<comment type="caution">
    <text evidence="2">The sequence shown here is derived from an EMBL/GenBank/DDBJ whole genome shotgun (WGS) entry which is preliminary data.</text>
</comment>
<feature type="compositionally biased region" description="Low complexity" evidence="1">
    <location>
        <begin position="204"/>
        <end position="248"/>
    </location>
</feature>
<keyword evidence="3" id="KW-1185">Reference proteome</keyword>
<gene>
    <name evidence="2" type="ORF">BJ983_002890</name>
</gene>
<evidence type="ECO:0000313" key="2">
    <source>
        <dbReference type="EMBL" id="NYD36788.1"/>
    </source>
</evidence>
<sequence length="337" mass="36353">MAREHARILTSIWSDRDWRARSVLEQWLYVRVVSDKHINNAGVLPLWESRWARAAVDLDVDAVEKARRGLSEHRFLVVDEETDEALVRSFMRGDRVYRQPNVLKNALGEAATTESPILRSVLAEELLRIVPMLPTGKGFEGMPGEVARVAHLLDPEGSARTPYEGSGNPSANPSIEPHGNPSISARTNPTASRGVGEGVGEGGTSRPVGGRVGGSRARQTPDRPGSSASGGPPTPSSSDATSTPTPGSLPGFTEQPCGRRHSPDERCRRCGEAREARAADADRARRDAAAAVSACRMCDGDGRLLEVGRFLPVSPTAWCDHETDQRQQVADARDEAS</sequence>
<name>A0A7Y9J630_9PSEU</name>
<evidence type="ECO:0000313" key="3">
    <source>
        <dbReference type="Proteomes" id="UP000535890"/>
    </source>
</evidence>
<reference evidence="2 3" key="1">
    <citation type="submission" date="2020-07" db="EMBL/GenBank/DDBJ databases">
        <title>Sequencing the genomes of 1000 actinobacteria strains.</title>
        <authorList>
            <person name="Klenk H.-P."/>
        </authorList>
    </citation>
    <scope>NUCLEOTIDE SEQUENCE [LARGE SCALE GENOMIC DNA]</scope>
    <source>
        <strain evidence="2 3">DSM 45772</strain>
    </source>
</reference>
<feature type="compositionally biased region" description="Polar residues" evidence="1">
    <location>
        <begin position="181"/>
        <end position="191"/>
    </location>
</feature>
<dbReference type="Proteomes" id="UP000535890">
    <property type="component" value="Unassembled WGS sequence"/>
</dbReference>
<dbReference type="AlphaFoldDB" id="A0A7Y9J630"/>
<dbReference type="EMBL" id="JACCBN010000001">
    <property type="protein sequence ID" value="NYD36788.1"/>
    <property type="molecule type" value="Genomic_DNA"/>
</dbReference>
<evidence type="ECO:0000256" key="1">
    <source>
        <dbReference type="SAM" id="MobiDB-lite"/>
    </source>
</evidence>
<feature type="region of interest" description="Disordered" evidence="1">
    <location>
        <begin position="156"/>
        <end position="269"/>
    </location>
</feature>
<dbReference type="RefSeq" id="WP_179794414.1">
    <property type="nucleotide sequence ID" value="NZ_BAABHP010000021.1"/>
</dbReference>